<organism evidence="4 5">
    <name type="scientific">[Mycobacterium] kokjensenii</name>
    <dbReference type="NCBI Taxonomy" id="3064287"/>
    <lineage>
        <taxon>Bacteria</taxon>
        <taxon>Bacillati</taxon>
        <taxon>Actinomycetota</taxon>
        <taxon>Actinomycetes</taxon>
        <taxon>Mycobacteriales</taxon>
        <taxon>Mycobacteriaceae</taxon>
        <taxon>Mycolicibacter</taxon>
    </lineage>
</organism>
<name>A0ABN9NJX4_9MYCO</name>
<reference evidence="4 5" key="1">
    <citation type="submission" date="2023-08" db="EMBL/GenBank/DDBJ databases">
        <authorList>
            <person name="Folkvardsen B D."/>
            <person name="Norman A."/>
        </authorList>
    </citation>
    <scope>NUCLEOTIDE SEQUENCE [LARGE SCALE GENOMIC DNA]</scope>
    <source>
        <strain evidence="4 5">Mu0083</strain>
    </source>
</reference>
<keyword evidence="2" id="KW-0413">Isomerase</keyword>
<evidence type="ECO:0000256" key="2">
    <source>
        <dbReference type="ARBA" id="ARBA00023235"/>
    </source>
</evidence>
<sequence>MSGRLILLRHGQSVGNVARRLDTRPPGSELTPLGRDQARAFATSTAGVHRPMLIAHSIATRAVQTAAEISGRLGVTARALDGIHEVQAGALENRSDDDAIAEFNETYKRWHCGEPGIALPGGESAEQVLDRYLPVVTDLRMRYLDDDDWTGDIVVVSHGAAIRLAAATLAGVDGGFVLDNHLENATAVVLAPITDGRWSCVQWGALTPPFYPEPDADPVGDALRSDTDPMG</sequence>
<accession>A0ABN9NJX4</accession>
<dbReference type="InterPro" id="IPR050275">
    <property type="entry name" value="PGM_Phosphatase"/>
</dbReference>
<dbReference type="InterPro" id="IPR001345">
    <property type="entry name" value="PG/BPGM_mutase_AS"/>
</dbReference>
<dbReference type="Gene3D" id="3.40.50.1240">
    <property type="entry name" value="Phosphoglycerate mutase-like"/>
    <property type="match status" value="1"/>
</dbReference>
<evidence type="ECO:0000313" key="5">
    <source>
        <dbReference type="Proteomes" id="UP001190336"/>
    </source>
</evidence>
<dbReference type="PROSITE" id="PS00175">
    <property type="entry name" value="PG_MUTASE"/>
    <property type="match status" value="1"/>
</dbReference>
<keyword evidence="1" id="KW-0324">Glycolysis</keyword>
<feature type="region of interest" description="Disordered" evidence="3">
    <location>
        <begin position="212"/>
        <end position="231"/>
    </location>
</feature>
<keyword evidence="4" id="KW-0378">Hydrolase</keyword>
<dbReference type="CDD" id="cd07067">
    <property type="entry name" value="HP_PGM_like"/>
    <property type="match status" value="1"/>
</dbReference>
<evidence type="ECO:0000256" key="3">
    <source>
        <dbReference type="SAM" id="MobiDB-lite"/>
    </source>
</evidence>
<dbReference type="EMBL" id="OY726394">
    <property type="protein sequence ID" value="CAJ1505833.1"/>
    <property type="molecule type" value="Genomic_DNA"/>
</dbReference>
<dbReference type="Pfam" id="PF00300">
    <property type="entry name" value="His_Phos_1"/>
    <property type="match status" value="1"/>
</dbReference>
<evidence type="ECO:0000313" key="4">
    <source>
        <dbReference type="EMBL" id="CAJ1505833.1"/>
    </source>
</evidence>
<dbReference type="Proteomes" id="UP001190336">
    <property type="component" value="Chromosome"/>
</dbReference>
<dbReference type="EC" id="3.1.3.-" evidence="4"/>
<dbReference type="SMART" id="SM00855">
    <property type="entry name" value="PGAM"/>
    <property type="match status" value="1"/>
</dbReference>
<protein>
    <submittedName>
        <fullName evidence="4">Histidine phosphatase family protein</fullName>
        <ecNumber evidence="4">3.1.3.-</ecNumber>
    </submittedName>
</protein>
<dbReference type="InterPro" id="IPR029033">
    <property type="entry name" value="His_PPase_superfam"/>
</dbReference>
<dbReference type="PANTHER" id="PTHR48100:SF1">
    <property type="entry name" value="HISTIDINE PHOSPHATASE FAMILY PROTEIN-RELATED"/>
    <property type="match status" value="1"/>
</dbReference>
<dbReference type="SUPFAM" id="SSF53254">
    <property type="entry name" value="Phosphoglycerate mutase-like"/>
    <property type="match status" value="1"/>
</dbReference>
<dbReference type="RefSeq" id="WP_308474443.1">
    <property type="nucleotide sequence ID" value="NZ_OY726394.1"/>
</dbReference>
<proteinExistence type="predicted"/>
<dbReference type="GO" id="GO:0016787">
    <property type="term" value="F:hydrolase activity"/>
    <property type="evidence" value="ECO:0007669"/>
    <property type="project" value="UniProtKB-KW"/>
</dbReference>
<dbReference type="InterPro" id="IPR013078">
    <property type="entry name" value="His_Pase_superF_clade-1"/>
</dbReference>
<evidence type="ECO:0000256" key="1">
    <source>
        <dbReference type="ARBA" id="ARBA00023152"/>
    </source>
</evidence>
<gene>
    <name evidence="4" type="ORF">MU0083_003794</name>
</gene>
<keyword evidence="5" id="KW-1185">Reference proteome</keyword>
<dbReference type="PANTHER" id="PTHR48100">
    <property type="entry name" value="BROAD-SPECIFICITY PHOSPHATASE YOR283W-RELATED"/>
    <property type="match status" value="1"/>
</dbReference>